<organism evidence="2 3">
    <name type="scientific">Vitrella brassicaformis (strain CCMP3155)</name>
    <dbReference type="NCBI Taxonomy" id="1169540"/>
    <lineage>
        <taxon>Eukaryota</taxon>
        <taxon>Sar</taxon>
        <taxon>Alveolata</taxon>
        <taxon>Colpodellida</taxon>
        <taxon>Vitrellaceae</taxon>
        <taxon>Vitrella</taxon>
    </lineage>
</organism>
<gene>
    <name evidence="2" type="ORF">Vbra_18947</name>
</gene>
<feature type="compositionally biased region" description="Low complexity" evidence="1">
    <location>
        <begin position="214"/>
        <end position="228"/>
    </location>
</feature>
<proteinExistence type="predicted"/>
<feature type="compositionally biased region" description="Basic and acidic residues" evidence="1">
    <location>
        <begin position="62"/>
        <end position="71"/>
    </location>
</feature>
<feature type="compositionally biased region" description="Basic and acidic residues" evidence="1">
    <location>
        <begin position="148"/>
        <end position="183"/>
    </location>
</feature>
<sequence>MAAAEQPSSAADGLNGPSRLPAAWVARLTSIGITQEEYLSRDQKQRMDICCLLADIPGAKSKTSEENKEITSDDATPAANSAKPPAELKNVGLQASPEVGEAAIQTDISHPSPAPTPRLPTLAAPSRADDRESASAAAAAAAPMDTDMGDRRKEREREVVRKKDKDSSVMDEDKSAAASDRKRPSSAVGESDSGKGSEDKRSKKRKKGRDRSQGAAAAGAAEGSPALSSRDEPEVATPRANNKLLRVWKRKPEEVMKGVGDDDLRNIAELMIQEKTAEDSAEFQNWNISWSWADKDKKKVGLFKAGPGPPYEDFYTEPKKSLTYNKLQEVLTKALKARNAKRRMAQKGDAPALPSPVEPLSPARLDALARALLLHVKRKTTRRALGLPWAASLCITWLTQQHHYKVQISYSMLRTAQRTLTFSDGQEKEWCDKKVETFAPKANNYEALWEACRLAIGKRNDFSRDLGLKAYINPAIIDDVKDGNCSIAPFPADTHTGHE</sequence>
<dbReference type="Proteomes" id="UP000041254">
    <property type="component" value="Unassembled WGS sequence"/>
</dbReference>
<dbReference type="EMBL" id="CDMY01000850">
    <property type="protein sequence ID" value="CEM35377.1"/>
    <property type="molecule type" value="Genomic_DNA"/>
</dbReference>
<name>A0A0G4GWP2_VITBC</name>
<keyword evidence="3" id="KW-1185">Reference proteome</keyword>
<evidence type="ECO:0000313" key="2">
    <source>
        <dbReference type="EMBL" id="CEM35377.1"/>
    </source>
</evidence>
<dbReference type="AlphaFoldDB" id="A0A0G4GWP2"/>
<dbReference type="VEuPathDB" id="CryptoDB:Vbra_18947"/>
<feature type="compositionally biased region" description="Basic and acidic residues" evidence="1">
    <location>
        <begin position="192"/>
        <end position="201"/>
    </location>
</feature>
<evidence type="ECO:0000313" key="3">
    <source>
        <dbReference type="Proteomes" id="UP000041254"/>
    </source>
</evidence>
<protein>
    <submittedName>
        <fullName evidence="2">Uncharacterized protein</fullName>
    </submittedName>
</protein>
<dbReference type="InParanoid" id="A0A0G4GWP2"/>
<evidence type="ECO:0000256" key="1">
    <source>
        <dbReference type="SAM" id="MobiDB-lite"/>
    </source>
</evidence>
<feature type="compositionally biased region" description="Low complexity" evidence="1">
    <location>
        <begin position="134"/>
        <end position="143"/>
    </location>
</feature>
<feature type="region of interest" description="Disordered" evidence="1">
    <location>
        <begin position="56"/>
        <end position="240"/>
    </location>
</feature>
<accession>A0A0G4GWP2</accession>
<reference evidence="2 3" key="1">
    <citation type="submission" date="2014-11" db="EMBL/GenBank/DDBJ databases">
        <authorList>
            <person name="Zhu J."/>
            <person name="Qi W."/>
            <person name="Song R."/>
        </authorList>
    </citation>
    <scope>NUCLEOTIDE SEQUENCE [LARGE SCALE GENOMIC DNA]</scope>
</reference>